<dbReference type="Proteomes" id="UP000828390">
    <property type="component" value="Unassembled WGS sequence"/>
</dbReference>
<organism evidence="2 3">
    <name type="scientific">Dreissena polymorpha</name>
    <name type="common">Zebra mussel</name>
    <name type="synonym">Mytilus polymorpha</name>
    <dbReference type="NCBI Taxonomy" id="45954"/>
    <lineage>
        <taxon>Eukaryota</taxon>
        <taxon>Metazoa</taxon>
        <taxon>Spiralia</taxon>
        <taxon>Lophotrochozoa</taxon>
        <taxon>Mollusca</taxon>
        <taxon>Bivalvia</taxon>
        <taxon>Autobranchia</taxon>
        <taxon>Heteroconchia</taxon>
        <taxon>Euheterodonta</taxon>
        <taxon>Imparidentia</taxon>
        <taxon>Neoheterodontei</taxon>
        <taxon>Myida</taxon>
        <taxon>Dreissenoidea</taxon>
        <taxon>Dreissenidae</taxon>
        <taxon>Dreissena</taxon>
    </lineage>
</organism>
<reference evidence="2" key="1">
    <citation type="journal article" date="2019" name="bioRxiv">
        <title>The Genome of the Zebra Mussel, Dreissena polymorpha: A Resource for Invasive Species Research.</title>
        <authorList>
            <person name="McCartney M.A."/>
            <person name="Auch B."/>
            <person name="Kono T."/>
            <person name="Mallez S."/>
            <person name="Zhang Y."/>
            <person name="Obille A."/>
            <person name="Becker A."/>
            <person name="Abrahante J.E."/>
            <person name="Garbe J."/>
            <person name="Badalamenti J.P."/>
            <person name="Herman A."/>
            <person name="Mangelson H."/>
            <person name="Liachko I."/>
            <person name="Sullivan S."/>
            <person name="Sone E.D."/>
            <person name="Koren S."/>
            <person name="Silverstein K.A.T."/>
            <person name="Beckman K.B."/>
            <person name="Gohl D.M."/>
        </authorList>
    </citation>
    <scope>NUCLEOTIDE SEQUENCE</scope>
    <source>
        <strain evidence="2">Duluth1</strain>
        <tissue evidence="2">Whole animal</tissue>
    </source>
</reference>
<reference evidence="2" key="2">
    <citation type="submission" date="2020-11" db="EMBL/GenBank/DDBJ databases">
        <authorList>
            <person name="McCartney M.A."/>
            <person name="Auch B."/>
            <person name="Kono T."/>
            <person name="Mallez S."/>
            <person name="Becker A."/>
            <person name="Gohl D.M."/>
            <person name="Silverstein K.A.T."/>
            <person name="Koren S."/>
            <person name="Bechman K.B."/>
            <person name="Herman A."/>
            <person name="Abrahante J.E."/>
            <person name="Garbe J."/>
        </authorList>
    </citation>
    <scope>NUCLEOTIDE SEQUENCE</scope>
    <source>
        <strain evidence="2">Duluth1</strain>
        <tissue evidence="2">Whole animal</tissue>
    </source>
</reference>
<evidence type="ECO:0000256" key="1">
    <source>
        <dbReference type="SAM" id="MobiDB-lite"/>
    </source>
</evidence>
<comment type="caution">
    <text evidence="2">The sequence shown here is derived from an EMBL/GenBank/DDBJ whole genome shotgun (WGS) entry which is preliminary data.</text>
</comment>
<proteinExistence type="predicted"/>
<dbReference type="AlphaFoldDB" id="A0A9D4LL66"/>
<feature type="region of interest" description="Disordered" evidence="1">
    <location>
        <begin position="1"/>
        <end position="41"/>
    </location>
</feature>
<name>A0A9D4LL66_DREPO</name>
<evidence type="ECO:0000313" key="3">
    <source>
        <dbReference type="Proteomes" id="UP000828390"/>
    </source>
</evidence>
<evidence type="ECO:0000313" key="2">
    <source>
        <dbReference type="EMBL" id="KAH3859497.1"/>
    </source>
</evidence>
<sequence>MFHCQKISDSDETLPPDDLETQAPEISQHHSETVTEQNTVSEFSSTSYSAYTFSVSSSQPATEPAPKKLKLSIQTIDPLLIDSQSLQLSQCRQLPSFHYTPATQL</sequence>
<gene>
    <name evidence="2" type="ORF">DPMN_102314</name>
</gene>
<accession>A0A9D4LL66</accession>
<protein>
    <submittedName>
        <fullName evidence="2">Uncharacterized protein</fullName>
    </submittedName>
</protein>
<keyword evidence="3" id="KW-1185">Reference proteome</keyword>
<dbReference type="EMBL" id="JAIWYP010000003">
    <property type="protein sequence ID" value="KAH3859497.1"/>
    <property type="molecule type" value="Genomic_DNA"/>
</dbReference>
<feature type="compositionally biased region" description="Acidic residues" evidence="1">
    <location>
        <begin position="10"/>
        <end position="20"/>
    </location>
</feature>